<dbReference type="HAMAP" id="MF_01695">
    <property type="entry name" value="MshA"/>
    <property type="match status" value="1"/>
</dbReference>
<feature type="domain" description="Glycosyl transferase family 1" evidence="8">
    <location>
        <begin position="219"/>
        <end position="391"/>
    </location>
</feature>
<dbReference type="EMBL" id="BOOA01000129">
    <property type="protein sequence ID" value="GIH29477.1"/>
    <property type="molecule type" value="Genomic_DNA"/>
</dbReference>
<feature type="binding site" evidence="7">
    <location>
        <begin position="23"/>
        <end position="24"/>
    </location>
    <ligand>
        <name>UDP-N-acetyl-alpha-D-glucosamine</name>
        <dbReference type="ChEBI" id="CHEBI:57705"/>
    </ligand>
</feature>
<dbReference type="InterPro" id="IPR017814">
    <property type="entry name" value="Mycothiol_biosynthesis_MshA"/>
</dbReference>
<keyword evidence="2 7" id="KW-0328">Glycosyltransferase</keyword>
<evidence type="ECO:0000259" key="9">
    <source>
        <dbReference type="Pfam" id="PF13579"/>
    </source>
</evidence>
<keyword evidence="11" id="KW-1185">Reference proteome</keyword>
<keyword evidence="3 7" id="KW-0808">Transferase</keyword>
<accession>A0A919USQ1</accession>
<feature type="binding site" evidence="7">
    <location>
        <position position="313"/>
    </location>
    <ligand>
        <name>Mg(2+)</name>
        <dbReference type="ChEBI" id="CHEBI:18420"/>
    </ligand>
</feature>
<reference evidence="10" key="1">
    <citation type="submission" date="2021-01" db="EMBL/GenBank/DDBJ databases">
        <title>Whole genome shotgun sequence of Acrocarpospora phusangensis NBRC 108782.</title>
        <authorList>
            <person name="Komaki H."/>
            <person name="Tamura T."/>
        </authorList>
    </citation>
    <scope>NUCLEOTIDE SEQUENCE</scope>
    <source>
        <strain evidence="10">NBRC 108782</strain>
    </source>
</reference>
<feature type="binding site" evidence="7">
    <location>
        <position position="119"/>
    </location>
    <ligand>
        <name>1D-myo-inositol 3-phosphate</name>
        <dbReference type="ChEBI" id="CHEBI:58401"/>
    </ligand>
</feature>
<protein>
    <recommendedName>
        <fullName evidence="7">D-inositol-3-phosphate glycosyltransferase</fullName>
        <ecNumber evidence="7">2.4.1.250</ecNumber>
    </recommendedName>
    <alternativeName>
        <fullName evidence="7">N-acetylglucosamine-inositol-phosphate N-acetylglucosaminyltransferase</fullName>
        <shortName evidence="7">GlcNAc-Ins-P N-acetylglucosaminyltransferase</shortName>
    </alternativeName>
</protein>
<dbReference type="CDD" id="cd03800">
    <property type="entry name" value="GT4_sucrose_synthase"/>
    <property type="match status" value="1"/>
</dbReference>
<dbReference type="PANTHER" id="PTHR12526:SF510">
    <property type="entry name" value="D-INOSITOL 3-PHOSPHATE GLYCOSYLTRANSFERASE"/>
    <property type="match status" value="1"/>
</dbReference>
<dbReference type="Proteomes" id="UP000640052">
    <property type="component" value="Unassembled WGS sequence"/>
</dbReference>
<feature type="binding site" evidence="7">
    <location>
        <position position="333"/>
    </location>
    <ligand>
        <name>UDP-N-acetyl-alpha-D-glucosamine</name>
        <dbReference type="ChEBI" id="CHEBI:57705"/>
    </ligand>
</feature>
<evidence type="ECO:0000313" key="10">
    <source>
        <dbReference type="EMBL" id="GIH29477.1"/>
    </source>
</evidence>
<feature type="binding site" evidence="7">
    <location>
        <position position="312"/>
    </location>
    <ligand>
        <name>Mg(2+)</name>
        <dbReference type="ChEBI" id="CHEBI:18420"/>
    </ligand>
</feature>
<dbReference type="EC" id="2.4.1.250" evidence="7"/>
<dbReference type="AlphaFoldDB" id="A0A919USQ1"/>
<feature type="binding site" evidence="7">
    <location>
        <position position="17"/>
    </location>
    <ligand>
        <name>1D-myo-inositol 3-phosphate</name>
        <dbReference type="ChEBI" id="CHEBI:58401"/>
    </ligand>
</feature>
<dbReference type="GO" id="GO:0102710">
    <property type="term" value="F:D-inositol-3-phosphate glycosyltransferase activity"/>
    <property type="evidence" value="ECO:0007669"/>
    <property type="project" value="UniProtKB-EC"/>
</dbReference>
<comment type="caution">
    <text evidence="10">The sequence shown here is derived from an EMBL/GenBank/DDBJ whole genome shotgun (WGS) entry which is preliminary data.</text>
</comment>
<feature type="binding site" evidence="7">
    <location>
        <position position="143"/>
    </location>
    <ligand>
        <name>1D-myo-inositol 3-phosphate</name>
        <dbReference type="ChEBI" id="CHEBI:58401"/>
    </ligand>
</feature>
<dbReference type="RefSeq" id="WP_275419356.1">
    <property type="nucleotide sequence ID" value="NZ_BOOA01000129.1"/>
</dbReference>
<evidence type="ECO:0000256" key="5">
    <source>
        <dbReference type="ARBA" id="ARBA00022842"/>
    </source>
</evidence>
<evidence type="ECO:0000256" key="4">
    <source>
        <dbReference type="ARBA" id="ARBA00022723"/>
    </source>
</evidence>
<comment type="similarity">
    <text evidence="1 7">Belongs to the glycosyltransferase group 1 family. MshA subfamily.</text>
</comment>
<organism evidence="10 11">
    <name type="scientific">Acrocarpospora phusangensis</name>
    <dbReference type="NCBI Taxonomy" id="1070424"/>
    <lineage>
        <taxon>Bacteria</taxon>
        <taxon>Bacillati</taxon>
        <taxon>Actinomycetota</taxon>
        <taxon>Actinomycetes</taxon>
        <taxon>Streptosporangiales</taxon>
        <taxon>Streptosporangiaceae</taxon>
        <taxon>Acrocarpospora</taxon>
    </lineage>
</organism>
<keyword evidence="4 7" id="KW-0479">Metal-binding</keyword>
<comment type="subunit">
    <text evidence="7">Homodimer.</text>
</comment>
<name>A0A919USQ1_9ACTN</name>
<feature type="binding site" evidence="7">
    <location>
        <position position="86"/>
    </location>
    <ligand>
        <name>1D-myo-inositol 3-phosphate</name>
        <dbReference type="ChEBI" id="CHEBI:58401"/>
    </ligand>
</feature>
<evidence type="ECO:0000256" key="1">
    <source>
        <dbReference type="ARBA" id="ARBA00008449"/>
    </source>
</evidence>
<evidence type="ECO:0000256" key="7">
    <source>
        <dbReference type="HAMAP-Rule" id="MF_01695"/>
    </source>
</evidence>
<evidence type="ECO:0000256" key="2">
    <source>
        <dbReference type="ARBA" id="ARBA00022676"/>
    </source>
</evidence>
<evidence type="ECO:0000259" key="8">
    <source>
        <dbReference type="Pfam" id="PF00534"/>
    </source>
</evidence>
<feature type="binding site" evidence="7">
    <location>
        <begin position="28"/>
        <end position="33"/>
    </location>
    <ligand>
        <name>1D-myo-inositol 3-phosphate</name>
        <dbReference type="ChEBI" id="CHEBI:58401"/>
    </ligand>
</feature>
<evidence type="ECO:0000256" key="6">
    <source>
        <dbReference type="ARBA" id="ARBA00048131"/>
    </source>
</evidence>
<dbReference type="SUPFAM" id="SSF53756">
    <property type="entry name" value="UDP-Glycosyltransferase/glycogen phosphorylase"/>
    <property type="match status" value="1"/>
</dbReference>
<feature type="binding site" evidence="7">
    <location>
        <position position="31"/>
    </location>
    <ligand>
        <name>UDP-N-acetyl-alpha-D-glucosamine</name>
        <dbReference type="ChEBI" id="CHEBI:57705"/>
    </ligand>
</feature>
<dbReference type="Pfam" id="PF13579">
    <property type="entry name" value="Glyco_trans_4_4"/>
    <property type="match status" value="1"/>
</dbReference>
<feature type="binding site" evidence="7">
    <location>
        <position position="315"/>
    </location>
    <ligand>
        <name>Mg(2+)</name>
        <dbReference type="ChEBI" id="CHEBI:18420"/>
    </ligand>
</feature>
<dbReference type="NCBIfam" id="TIGR03449">
    <property type="entry name" value="mycothiol_MshA"/>
    <property type="match status" value="1"/>
</dbReference>
<proteinExistence type="inferred from homology"/>
<dbReference type="InterPro" id="IPR001296">
    <property type="entry name" value="Glyco_trans_1"/>
</dbReference>
<dbReference type="Pfam" id="PF00534">
    <property type="entry name" value="Glycos_transf_1"/>
    <property type="match status" value="1"/>
</dbReference>
<dbReference type="GO" id="GO:0000287">
    <property type="term" value="F:magnesium ion binding"/>
    <property type="evidence" value="ECO:0007669"/>
    <property type="project" value="UniProtKB-UniRule"/>
</dbReference>
<feature type="binding site" evidence="7">
    <location>
        <position position="339"/>
    </location>
    <ligand>
        <name>Mg(2+)</name>
        <dbReference type="ChEBI" id="CHEBI:18420"/>
    </ligand>
</feature>
<dbReference type="GO" id="GO:0008375">
    <property type="term" value="F:acetylglucosaminyltransferase activity"/>
    <property type="evidence" value="ECO:0007669"/>
    <property type="project" value="UniProtKB-UniRule"/>
</dbReference>
<comment type="catalytic activity">
    <reaction evidence="6 7">
        <text>1D-myo-inositol 3-phosphate + UDP-N-acetyl-alpha-D-glucosamine = 1D-myo-inositol 2-acetamido-2-deoxy-alpha-D-glucopyranoside 3-phosphate + UDP + H(+)</text>
        <dbReference type="Rhea" id="RHEA:26188"/>
        <dbReference type="ChEBI" id="CHEBI:15378"/>
        <dbReference type="ChEBI" id="CHEBI:57705"/>
        <dbReference type="ChEBI" id="CHEBI:58223"/>
        <dbReference type="ChEBI" id="CHEBI:58401"/>
        <dbReference type="ChEBI" id="CHEBI:58892"/>
        <dbReference type="EC" id="2.4.1.250"/>
    </reaction>
</comment>
<dbReference type="GO" id="GO:0010125">
    <property type="term" value="P:mycothiol biosynthetic process"/>
    <property type="evidence" value="ECO:0007669"/>
    <property type="project" value="UniProtKB-UniRule"/>
</dbReference>
<evidence type="ECO:0000256" key="3">
    <source>
        <dbReference type="ARBA" id="ARBA00022679"/>
    </source>
</evidence>
<feature type="binding site" evidence="7">
    <location>
        <position position="163"/>
    </location>
    <ligand>
        <name>1D-myo-inositol 3-phosphate</name>
        <dbReference type="ChEBI" id="CHEBI:58401"/>
    </ligand>
</feature>
<evidence type="ECO:0000313" key="11">
    <source>
        <dbReference type="Proteomes" id="UP000640052"/>
    </source>
</evidence>
<feature type="binding site" evidence="7">
    <location>
        <position position="325"/>
    </location>
    <ligand>
        <name>UDP-N-acetyl-alpha-D-glucosamine</name>
        <dbReference type="ChEBI" id="CHEBI:57705"/>
    </ligand>
</feature>
<sequence>MTLGRRRLNRVATISMHTSPLDQPGTGDAGGMNVYIVEVAKRLAALGVEVEIFTRQTARDLPPVAEIVPGVSVRHVTAGPYEELDRSDLPGQMCAFLSGVLRTEAMYDPGRYDVIHSHYWLSGQVGWLAKERWGLPLVHTMHTMAKVKNLLLAEGDRPEPPVRVMGEEQVVDIADQLVANTTAEAEELISLYCAPPEKVSVVNPGVNLTVFQPASQGAARHRLGLPQDAVVLLFVGRIQPLKAPDVLLKAAARMLAAEPALRDRLVIACVGGPSGNGLARPSLLTDLAAELGISDVVRLAPPAPQHELADWYRAADLTVVPSHNESFGLVALESQACGTPVVAASVGGLRTAVKDGVSGVLVDGHDPQIWANTLLGLVGKPAWRDFLAENAPRHATAFGWSATAARLVEVYTGTMVKLHRVPMAVNL</sequence>
<feature type="domain" description="Glycosyltransferase subfamily 4-like N-terminal" evidence="9">
    <location>
        <begin position="30"/>
        <end position="205"/>
    </location>
</feature>
<keyword evidence="5 7" id="KW-0460">Magnesium</keyword>
<feature type="binding site" evidence="7">
    <location>
        <position position="237"/>
    </location>
    <ligand>
        <name>UDP-N-acetyl-alpha-D-glucosamine</name>
        <dbReference type="ChEBI" id="CHEBI:57705"/>
    </ligand>
</feature>
<feature type="binding site" evidence="7">
    <location>
        <position position="242"/>
    </location>
    <ligand>
        <name>UDP-N-acetyl-alpha-D-glucosamine</name>
        <dbReference type="ChEBI" id="CHEBI:57705"/>
    </ligand>
</feature>
<comment type="caution">
    <text evidence="7">Lacks conserved residue(s) required for the propagation of feature annotation.</text>
</comment>
<dbReference type="Gene3D" id="3.40.50.2000">
    <property type="entry name" value="Glycogen Phosphorylase B"/>
    <property type="match status" value="2"/>
</dbReference>
<dbReference type="PANTHER" id="PTHR12526">
    <property type="entry name" value="GLYCOSYLTRANSFERASE"/>
    <property type="match status" value="1"/>
</dbReference>
<gene>
    <name evidence="7 10" type="primary">mshA</name>
    <name evidence="10" type="ORF">Aph01nite_77870</name>
</gene>
<dbReference type="InterPro" id="IPR028098">
    <property type="entry name" value="Glyco_trans_4-like_N"/>
</dbReference>
<comment type="function">
    <text evidence="7">Catalyzes the transfer of a N-acetyl-glucosamine moiety to 1D-myo-inositol 3-phosphate to produce 1D-myo-inositol 2-acetamido-2-deoxy-glucopyranoside 3-phosphate in the mycothiol biosynthesis pathway.</text>
</comment>